<evidence type="ECO:0000256" key="3">
    <source>
        <dbReference type="ARBA" id="ARBA00022989"/>
    </source>
</evidence>
<protein>
    <submittedName>
        <fullName evidence="6">BASS family bile acid:Na+ symporter</fullName>
    </submittedName>
</protein>
<evidence type="ECO:0000256" key="4">
    <source>
        <dbReference type="ARBA" id="ARBA00023136"/>
    </source>
</evidence>
<dbReference type="InterPro" id="IPR004710">
    <property type="entry name" value="Bilac:Na_transpt"/>
</dbReference>
<organism evidence="6 7">
    <name type="scientific">Neolewinella antarctica</name>
    <dbReference type="NCBI Taxonomy" id="442734"/>
    <lineage>
        <taxon>Bacteria</taxon>
        <taxon>Pseudomonadati</taxon>
        <taxon>Bacteroidota</taxon>
        <taxon>Saprospiria</taxon>
        <taxon>Saprospirales</taxon>
        <taxon>Lewinellaceae</taxon>
        <taxon>Neolewinella</taxon>
    </lineage>
</organism>
<dbReference type="RefSeq" id="WP_168036808.1">
    <property type="nucleotide sequence ID" value="NZ_JAATJH010000002.1"/>
</dbReference>
<proteinExistence type="predicted"/>
<dbReference type="InterPro" id="IPR002657">
    <property type="entry name" value="BilAc:Na_symport/Acr3"/>
</dbReference>
<reference evidence="6 7" key="1">
    <citation type="submission" date="2020-03" db="EMBL/GenBank/DDBJ databases">
        <title>Genomic Encyclopedia of Type Strains, Phase IV (KMG-IV): sequencing the most valuable type-strain genomes for metagenomic binning, comparative biology and taxonomic classification.</title>
        <authorList>
            <person name="Goeker M."/>
        </authorList>
    </citation>
    <scope>NUCLEOTIDE SEQUENCE [LARGE SCALE GENOMIC DNA]</scope>
    <source>
        <strain evidence="6 7">DSM 105096</strain>
    </source>
</reference>
<keyword evidence="2 5" id="KW-0812">Transmembrane</keyword>
<dbReference type="Proteomes" id="UP000770785">
    <property type="component" value="Unassembled WGS sequence"/>
</dbReference>
<dbReference type="InterPro" id="IPR038770">
    <property type="entry name" value="Na+/solute_symporter_sf"/>
</dbReference>
<evidence type="ECO:0000313" key="6">
    <source>
        <dbReference type="EMBL" id="NJC26046.1"/>
    </source>
</evidence>
<evidence type="ECO:0000256" key="5">
    <source>
        <dbReference type="SAM" id="Phobius"/>
    </source>
</evidence>
<feature type="transmembrane region" description="Helical" evidence="5">
    <location>
        <begin position="6"/>
        <end position="23"/>
    </location>
</feature>
<feature type="transmembrane region" description="Helical" evidence="5">
    <location>
        <begin position="169"/>
        <end position="187"/>
    </location>
</feature>
<comment type="subcellular location">
    <subcellularLocation>
        <location evidence="1">Membrane</location>
        <topology evidence="1">Multi-pass membrane protein</topology>
    </subcellularLocation>
</comment>
<comment type="caution">
    <text evidence="6">The sequence shown here is derived from an EMBL/GenBank/DDBJ whole genome shotgun (WGS) entry which is preliminary data.</text>
</comment>
<feature type="transmembrane region" description="Helical" evidence="5">
    <location>
        <begin position="64"/>
        <end position="87"/>
    </location>
</feature>
<gene>
    <name evidence="6" type="ORF">GGR27_001545</name>
</gene>
<keyword evidence="4 5" id="KW-0472">Membrane</keyword>
<keyword evidence="3 5" id="KW-1133">Transmembrane helix</keyword>
<sequence length="295" mass="31896">MIDVLIGAILALIMFSIGLSLRATHFRTLFRRPGVLILGLFLQLILLPGIAFGVSYALRLPPAFATGVVILAACPGGLTSNFISYLLKANMALAVSLTIVNTSLSLLTIPLVVNLGLDTFWTGGGTNHLDILPTAATIFLIVLLPVMLGMTFRRLRKDAGLRLQQNLRWVNIVLLAFLFLLKLFAPADAGGSELTLADVRTILPASVLINLVALSSGHVFGRLFGFGRNAQLTLGVEAGIQNTSLAFMITSTLLVNEEMLKPALVYAMFTFFTALAYGLYLKPGAWRNILKPRNQ</sequence>
<evidence type="ECO:0000313" key="7">
    <source>
        <dbReference type="Proteomes" id="UP000770785"/>
    </source>
</evidence>
<evidence type="ECO:0000256" key="1">
    <source>
        <dbReference type="ARBA" id="ARBA00004141"/>
    </source>
</evidence>
<feature type="transmembrane region" description="Helical" evidence="5">
    <location>
        <begin position="35"/>
        <end position="58"/>
    </location>
</feature>
<accession>A0ABX0XAR2</accession>
<feature type="transmembrane region" description="Helical" evidence="5">
    <location>
        <begin position="129"/>
        <end position="148"/>
    </location>
</feature>
<keyword evidence="7" id="KW-1185">Reference proteome</keyword>
<name>A0ABX0XAR2_9BACT</name>
<feature type="transmembrane region" description="Helical" evidence="5">
    <location>
        <begin position="263"/>
        <end position="281"/>
    </location>
</feature>
<dbReference type="Pfam" id="PF01758">
    <property type="entry name" value="SBF"/>
    <property type="match status" value="1"/>
</dbReference>
<feature type="transmembrane region" description="Helical" evidence="5">
    <location>
        <begin position="199"/>
        <end position="220"/>
    </location>
</feature>
<feature type="transmembrane region" description="Helical" evidence="5">
    <location>
        <begin position="94"/>
        <end position="117"/>
    </location>
</feature>
<dbReference type="EMBL" id="JAATJH010000002">
    <property type="protein sequence ID" value="NJC26046.1"/>
    <property type="molecule type" value="Genomic_DNA"/>
</dbReference>
<dbReference type="PANTHER" id="PTHR10361">
    <property type="entry name" value="SODIUM-BILE ACID COTRANSPORTER"/>
    <property type="match status" value="1"/>
</dbReference>
<dbReference type="PANTHER" id="PTHR10361:SF24">
    <property type="entry name" value="P3 PROTEIN"/>
    <property type="match status" value="1"/>
</dbReference>
<feature type="transmembrane region" description="Helical" evidence="5">
    <location>
        <begin position="232"/>
        <end position="251"/>
    </location>
</feature>
<evidence type="ECO:0000256" key="2">
    <source>
        <dbReference type="ARBA" id="ARBA00022692"/>
    </source>
</evidence>
<dbReference type="Gene3D" id="1.20.1530.20">
    <property type="match status" value="1"/>
</dbReference>